<dbReference type="GO" id="GO:0070403">
    <property type="term" value="F:NAD+ binding"/>
    <property type="evidence" value="ECO:0007669"/>
    <property type="project" value="InterPro"/>
</dbReference>
<evidence type="ECO:0000256" key="2">
    <source>
        <dbReference type="ARBA" id="ARBA00022793"/>
    </source>
</evidence>
<dbReference type="GO" id="GO:0042732">
    <property type="term" value="P:D-xylose metabolic process"/>
    <property type="evidence" value="ECO:0007669"/>
    <property type="project" value="InterPro"/>
</dbReference>
<dbReference type="Pfam" id="PF01370">
    <property type="entry name" value="Epimerase"/>
    <property type="match status" value="1"/>
</dbReference>
<dbReference type="Gene3D" id="3.40.50.720">
    <property type="entry name" value="NAD(P)-binding Rossmann-like Domain"/>
    <property type="match status" value="1"/>
</dbReference>
<dbReference type="AlphaFoldDB" id="W8TLY2"/>
<dbReference type="InterPro" id="IPR044516">
    <property type="entry name" value="UXS-like"/>
</dbReference>
<proteinExistence type="predicted"/>
<dbReference type="Proteomes" id="UP000019591">
    <property type="component" value="Chromosome"/>
</dbReference>
<sequence length="353" mass="38842">MLLNSSIYMEDLDAASRSILQWDKLKGKSILITGACGLICSCLVDIIMYRNEHFGDDINVYALCRGWEASKNRFPSYFSSGLFNVVNQDVCDEINLDAGVDYIIHGASHAHPVVFANDPVGTMMTNFYGMHNILQFARKNNCCRVLFISSGEVYGEMSGSMAPFAEAYSGHVDPMDVRSCYPSSKRAAETLCVSFASQYDVDVVVARLSHVYGPNMKNTDSRAIASFIRDAAAGRDIVMKSQGTQVRGYCYVVDAASAILTIMFSGKCCDAYNVSDRKSVISVRDMARLVAKCGKTKLVVSEPSELEKTGYTPVVRQVLDSSKLEALGWTARTHIKDGISKTLNIFKEVSGYK</sequence>
<dbReference type="SUPFAM" id="SSF51735">
    <property type="entry name" value="NAD(P)-binding Rossmann-fold domains"/>
    <property type="match status" value="1"/>
</dbReference>
<dbReference type="InterPro" id="IPR036291">
    <property type="entry name" value="NAD(P)-bd_dom_sf"/>
</dbReference>
<evidence type="ECO:0000256" key="3">
    <source>
        <dbReference type="ARBA" id="ARBA00023027"/>
    </source>
</evidence>
<evidence type="ECO:0000256" key="4">
    <source>
        <dbReference type="ARBA" id="ARBA00023239"/>
    </source>
</evidence>
<dbReference type="STRING" id="1286171.EAL2_c19010"/>
<dbReference type="GO" id="GO:0048040">
    <property type="term" value="F:UDP-glucuronate decarboxylase activity"/>
    <property type="evidence" value="ECO:0007669"/>
    <property type="project" value="TreeGrafter"/>
</dbReference>
<keyword evidence="7" id="KW-1185">Reference proteome</keyword>
<dbReference type="PATRIC" id="fig|1286171.3.peg.1850"/>
<feature type="domain" description="NAD-dependent epimerase/dehydratase" evidence="5">
    <location>
        <begin position="30"/>
        <end position="274"/>
    </location>
</feature>
<dbReference type="PANTHER" id="PTHR43078">
    <property type="entry name" value="UDP-GLUCURONIC ACID DECARBOXYLASE-RELATED"/>
    <property type="match status" value="1"/>
</dbReference>
<dbReference type="GO" id="GO:0005737">
    <property type="term" value="C:cytoplasm"/>
    <property type="evidence" value="ECO:0007669"/>
    <property type="project" value="TreeGrafter"/>
</dbReference>
<evidence type="ECO:0000256" key="1">
    <source>
        <dbReference type="ARBA" id="ARBA00001911"/>
    </source>
</evidence>
<dbReference type="eggNOG" id="COG0451">
    <property type="taxonomic scope" value="Bacteria"/>
</dbReference>
<gene>
    <name evidence="6" type="primary">eps4I</name>
    <name evidence="6" type="ORF">EAL2_c19010</name>
</gene>
<dbReference type="EMBL" id="CP007452">
    <property type="protein sequence ID" value="AHM57182.1"/>
    <property type="molecule type" value="Genomic_DNA"/>
</dbReference>
<comment type="cofactor">
    <cofactor evidence="1">
        <name>NAD(+)</name>
        <dbReference type="ChEBI" id="CHEBI:57540"/>
    </cofactor>
</comment>
<name>W8TLY2_PEPAC</name>
<keyword evidence="2" id="KW-0210">Decarboxylase</keyword>
<keyword evidence="4" id="KW-0456">Lyase</keyword>
<dbReference type="InterPro" id="IPR001509">
    <property type="entry name" value="Epimerase_deHydtase"/>
</dbReference>
<dbReference type="HOGENOM" id="CLU_007383_4_0_9"/>
<evidence type="ECO:0000313" key="6">
    <source>
        <dbReference type="EMBL" id="AHM57182.1"/>
    </source>
</evidence>
<keyword evidence="3" id="KW-0520">NAD</keyword>
<accession>W8TLY2</accession>
<dbReference type="KEGG" id="eac:EAL2_c19010"/>
<organism evidence="6 7">
    <name type="scientific">Peptoclostridium acidaminophilum DSM 3953</name>
    <dbReference type="NCBI Taxonomy" id="1286171"/>
    <lineage>
        <taxon>Bacteria</taxon>
        <taxon>Bacillati</taxon>
        <taxon>Bacillota</taxon>
        <taxon>Clostridia</taxon>
        <taxon>Peptostreptococcales</taxon>
        <taxon>Peptoclostridiaceae</taxon>
        <taxon>Peptoclostridium</taxon>
    </lineage>
</organism>
<protein>
    <submittedName>
        <fullName evidence="6">Eps41</fullName>
    </submittedName>
</protein>
<evidence type="ECO:0000259" key="5">
    <source>
        <dbReference type="Pfam" id="PF01370"/>
    </source>
</evidence>
<reference evidence="6 7" key="1">
    <citation type="journal article" date="2014" name="Genome Announc.">
        <title>Complete Genome Sequence of Amino Acid-Utilizing Eubacterium acidaminophilum al-2 (DSM 3953).</title>
        <authorList>
            <person name="Poehlein A."/>
            <person name="Andreesen J.R."/>
            <person name="Daniel R."/>
        </authorList>
    </citation>
    <scope>NUCLEOTIDE SEQUENCE [LARGE SCALE GENOMIC DNA]</scope>
    <source>
        <strain evidence="6 7">DSM 3953</strain>
    </source>
</reference>
<evidence type="ECO:0000313" key="7">
    <source>
        <dbReference type="Proteomes" id="UP000019591"/>
    </source>
</evidence>
<dbReference type="PANTHER" id="PTHR43078:SF6">
    <property type="entry name" value="UDP-GLUCURONIC ACID DECARBOXYLASE 1"/>
    <property type="match status" value="1"/>
</dbReference>